<evidence type="ECO:0008006" key="3">
    <source>
        <dbReference type="Google" id="ProtNLM"/>
    </source>
</evidence>
<evidence type="ECO:0000313" key="2">
    <source>
        <dbReference type="Proteomes" id="UP000078463"/>
    </source>
</evidence>
<dbReference type="OrthoDB" id="9135591at2"/>
<dbReference type="AlphaFoldDB" id="A0A191UEZ7"/>
<dbReference type="EMBL" id="CP015922">
    <property type="protein sequence ID" value="ANI99512.1"/>
    <property type="molecule type" value="Genomic_DNA"/>
</dbReference>
<accession>A0A191UEZ7</accession>
<reference evidence="2" key="1">
    <citation type="submission" date="2016-05" db="EMBL/GenBank/DDBJ databases">
        <title>Polynucleobacter sp. QLW-P1FAT50C-4 genome.</title>
        <authorList>
            <person name="Hahn M.W."/>
        </authorList>
    </citation>
    <scope>NUCLEOTIDE SEQUENCE [LARGE SCALE GENOMIC DNA]</scope>
    <source>
        <strain evidence="2">QLW-P1FAT50C-4</strain>
    </source>
</reference>
<proteinExistence type="predicted"/>
<dbReference type="Proteomes" id="UP000078463">
    <property type="component" value="Chromosome"/>
</dbReference>
<dbReference type="RefSeq" id="WP_068948525.1">
    <property type="nucleotide sequence ID" value="NZ_CP015922.1"/>
</dbReference>
<dbReference type="KEGG" id="pwu:A8O14_05045"/>
<sequence length="122" mass="13104">MVAYFSSRFTKQIQATLAVALLLVCMIGTHSIGFAHSISHVTVQQQAVTQASSSEIASTFSHSSDTCHLFDALTLAGFIPDASTQTMAAELAKPIFDFPLHFVFEQAAPSAYQSRAPPTLIL</sequence>
<keyword evidence="2" id="KW-1185">Reference proteome</keyword>
<name>A0A191UEZ7_9BURK</name>
<protein>
    <recommendedName>
        <fullName evidence="3">DUF2946 domain-containing protein</fullName>
    </recommendedName>
</protein>
<evidence type="ECO:0000313" key="1">
    <source>
        <dbReference type="EMBL" id="ANI99512.1"/>
    </source>
</evidence>
<organism evidence="1 2">
    <name type="scientific">Polynucleobacter wuianus</name>
    <dbReference type="NCBI Taxonomy" id="1743168"/>
    <lineage>
        <taxon>Bacteria</taxon>
        <taxon>Pseudomonadati</taxon>
        <taxon>Pseudomonadota</taxon>
        <taxon>Betaproteobacteria</taxon>
        <taxon>Burkholderiales</taxon>
        <taxon>Burkholderiaceae</taxon>
        <taxon>Polynucleobacter</taxon>
    </lineage>
</organism>
<gene>
    <name evidence="1" type="ORF">A8O14_05045</name>
</gene>